<gene>
    <name evidence="3" type="ORF">SEMRO_1483_G276380.1</name>
</gene>
<evidence type="ECO:0000313" key="3">
    <source>
        <dbReference type="EMBL" id="CAB9524003.1"/>
    </source>
</evidence>
<dbReference type="SUPFAM" id="SSF52833">
    <property type="entry name" value="Thioredoxin-like"/>
    <property type="match status" value="1"/>
</dbReference>
<feature type="compositionally biased region" description="Basic and acidic residues" evidence="1">
    <location>
        <begin position="80"/>
        <end position="91"/>
    </location>
</feature>
<dbReference type="AlphaFoldDB" id="A0A9N8HQT4"/>
<dbReference type="Proteomes" id="UP001153069">
    <property type="component" value="Unassembled WGS sequence"/>
</dbReference>
<keyword evidence="2" id="KW-0732">Signal</keyword>
<keyword evidence="4" id="KW-1185">Reference proteome</keyword>
<dbReference type="EMBL" id="CAICTM010001481">
    <property type="protein sequence ID" value="CAB9524003.1"/>
    <property type="molecule type" value="Genomic_DNA"/>
</dbReference>
<dbReference type="OrthoDB" id="42733at2759"/>
<feature type="region of interest" description="Disordered" evidence="1">
    <location>
        <begin position="66"/>
        <end position="91"/>
    </location>
</feature>
<dbReference type="InterPro" id="IPR036249">
    <property type="entry name" value="Thioredoxin-like_sf"/>
</dbReference>
<feature type="signal peptide" evidence="2">
    <location>
        <begin position="1"/>
        <end position="25"/>
    </location>
</feature>
<evidence type="ECO:0000256" key="1">
    <source>
        <dbReference type="SAM" id="MobiDB-lite"/>
    </source>
</evidence>
<dbReference type="Gene3D" id="3.40.30.10">
    <property type="entry name" value="Glutaredoxin"/>
    <property type="match status" value="1"/>
</dbReference>
<organism evidence="3 4">
    <name type="scientific">Seminavis robusta</name>
    <dbReference type="NCBI Taxonomy" id="568900"/>
    <lineage>
        <taxon>Eukaryota</taxon>
        <taxon>Sar</taxon>
        <taxon>Stramenopiles</taxon>
        <taxon>Ochrophyta</taxon>
        <taxon>Bacillariophyta</taxon>
        <taxon>Bacillariophyceae</taxon>
        <taxon>Bacillariophycidae</taxon>
        <taxon>Naviculales</taxon>
        <taxon>Naviculaceae</taxon>
        <taxon>Seminavis</taxon>
    </lineage>
</organism>
<name>A0A9N8HQT4_9STRA</name>
<proteinExistence type="predicted"/>
<feature type="chain" id="PRO_5040206714" evidence="2">
    <location>
        <begin position="26"/>
        <end position="304"/>
    </location>
</feature>
<comment type="caution">
    <text evidence="3">The sequence shown here is derived from an EMBL/GenBank/DDBJ whole genome shotgun (WGS) entry which is preliminary data.</text>
</comment>
<reference evidence="3" key="1">
    <citation type="submission" date="2020-06" db="EMBL/GenBank/DDBJ databases">
        <authorList>
            <consortium name="Plant Systems Biology data submission"/>
        </authorList>
    </citation>
    <scope>NUCLEOTIDE SEQUENCE</scope>
    <source>
        <strain evidence="3">D6</strain>
    </source>
</reference>
<protein>
    <submittedName>
        <fullName evidence="3">Uncharacterized protein</fullName>
    </submittedName>
</protein>
<accession>A0A9N8HQT4</accession>
<evidence type="ECO:0000256" key="2">
    <source>
        <dbReference type="SAM" id="SignalP"/>
    </source>
</evidence>
<sequence>MATNLLLFVYLVFVTLGLFALDADAFSPLHHHHHKTSCTTLFMGKGLNKFKNKQADLKRKLELAKQQNKKDDIDDDDDTSQQKHLTDEEIKEQNDRKRFEQLLQREGATMLNNYESEGYLSTQQEEEEITAARSGADRIFEGDPAPVDCFEGLVSVTTEKSIAKKGTGRLVPWLAKDYNIDHDDYRVIICDPRQQSTDLHQAMKDLNGALPKDIKDRLYYINADTPAENRRWLKKNGLRHLDVYCDDDDKTWMRSYTALGDKRWYISMFVIHKGKVSKLVREMDVYNAPKTVLNAVKAMKSEQL</sequence>
<evidence type="ECO:0000313" key="4">
    <source>
        <dbReference type="Proteomes" id="UP001153069"/>
    </source>
</evidence>